<keyword evidence="5" id="KW-0804">Transcription</keyword>
<feature type="domain" description="RNA polymerase sigma-70 region 2" evidence="7">
    <location>
        <begin position="56"/>
        <end position="119"/>
    </location>
</feature>
<dbReference type="STRING" id="927083.DB32_003586"/>
<dbReference type="Pfam" id="PF08281">
    <property type="entry name" value="Sigma70_r4_2"/>
    <property type="match status" value="1"/>
</dbReference>
<dbReference type="InterPro" id="IPR007627">
    <property type="entry name" value="RNA_pol_sigma70_r2"/>
</dbReference>
<feature type="region of interest" description="Disordered" evidence="6">
    <location>
        <begin position="1"/>
        <end position="33"/>
    </location>
</feature>
<dbReference type="InterPro" id="IPR013249">
    <property type="entry name" value="RNA_pol_sigma70_r4_t2"/>
</dbReference>
<keyword evidence="4" id="KW-0238">DNA-binding</keyword>
<sequence>MRPGHETVLAARASDANTTPPGERRPSVSGVHDGLSDEELVRRFNDGDAAALEEILRRYQRPLFNFILRSVRDRDRAEELLQDVFLKVVQRSSEFQGNSKFSTWLYTIARNLCIDTSRKMVFRRHRSLDAPLKADEAEGATLLDRVANEGPAADRAVIGQDLQARIAAAVEELPEEQREVFLMRELQNMAFKEIADIVGVPENTVKSRMRYALERLQRALAEYEDYVRELER</sequence>
<evidence type="ECO:0000256" key="3">
    <source>
        <dbReference type="ARBA" id="ARBA00023082"/>
    </source>
</evidence>
<dbReference type="Pfam" id="PF04542">
    <property type="entry name" value="Sigma70_r2"/>
    <property type="match status" value="1"/>
</dbReference>
<dbReference type="Gene3D" id="1.10.10.10">
    <property type="entry name" value="Winged helix-like DNA-binding domain superfamily/Winged helix DNA-binding domain"/>
    <property type="match status" value="1"/>
</dbReference>
<dbReference type="NCBIfam" id="NF009166">
    <property type="entry name" value="PRK12513.1"/>
    <property type="match status" value="1"/>
</dbReference>
<evidence type="ECO:0000256" key="4">
    <source>
        <dbReference type="ARBA" id="ARBA00023125"/>
    </source>
</evidence>
<dbReference type="OrthoDB" id="9784272at2"/>
<evidence type="ECO:0000313" key="10">
    <source>
        <dbReference type="Proteomes" id="UP000034883"/>
    </source>
</evidence>
<dbReference type="EMBL" id="CP011125">
    <property type="protein sequence ID" value="AKF06437.1"/>
    <property type="molecule type" value="Genomic_DNA"/>
</dbReference>
<feature type="domain" description="RNA polymerase sigma factor 70 region 4 type 2" evidence="8">
    <location>
        <begin position="165"/>
        <end position="216"/>
    </location>
</feature>
<organism evidence="9 10">
    <name type="scientific">Sandaracinus amylolyticus</name>
    <dbReference type="NCBI Taxonomy" id="927083"/>
    <lineage>
        <taxon>Bacteria</taxon>
        <taxon>Pseudomonadati</taxon>
        <taxon>Myxococcota</taxon>
        <taxon>Polyangia</taxon>
        <taxon>Polyangiales</taxon>
        <taxon>Sandaracinaceae</taxon>
        <taxon>Sandaracinus</taxon>
    </lineage>
</organism>
<accession>A0A0F6W3C2</accession>
<dbReference type="KEGG" id="samy:DB32_003586"/>
<dbReference type="NCBIfam" id="TIGR02937">
    <property type="entry name" value="sigma70-ECF"/>
    <property type="match status" value="1"/>
</dbReference>
<evidence type="ECO:0000256" key="1">
    <source>
        <dbReference type="ARBA" id="ARBA00010641"/>
    </source>
</evidence>
<dbReference type="PANTHER" id="PTHR43133">
    <property type="entry name" value="RNA POLYMERASE ECF-TYPE SIGMA FACTO"/>
    <property type="match status" value="1"/>
</dbReference>
<evidence type="ECO:0000259" key="7">
    <source>
        <dbReference type="Pfam" id="PF04542"/>
    </source>
</evidence>
<dbReference type="Gene3D" id="1.10.1740.10">
    <property type="match status" value="1"/>
</dbReference>
<dbReference type="InterPro" id="IPR039425">
    <property type="entry name" value="RNA_pol_sigma-70-like"/>
</dbReference>
<protein>
    <submittedName>
        <fullName evidence="9">RNA polymerase sigma-70 factor, ECF subfamily</fullName>
    </submittedName>
</protein>
<evidence type="ECO:0000256" key="2">
    <source>
        <dbReference type="ARBA" id="ARBA00023015"/>
    </source>
</evidence>
<dbReference type="InterPro" id="IPR013325">
    <property type="entry name" value="RNA_pol_sigma_r2"/>
</dbReference>
<comment type="similarity">
    <text evidence="1">Belongs to the sigma-70 factor family. ECF subfamily.</text>
</comment>
<keyword evidence="10" id="KW-1185">Reference proteome</keyword>
<evidence type="ECO:0000313" key="9">
    <source>
        <dbReference type="EMBL" id="AKF06437.1"/>
    </source>
</evidence>
<evidence type="ECO:0000256" key="5">
    <source>
        <dbReference type="ARBA" id="ARBA00023163"/>
    </source>
</evidence>
<proteinExistence type="inferred from homology"/>
<dbReference type="PANTHER" id="PTHR43133:SF8">
    <property type="entry name" value="RNA POLYMERASE SIGMA FACTOR HI_1459-RELATED"/>
    <property type="match status" value="1"/>
</dbReference>
<name>A0A0F6W3C2_9BACT</name>
<reference evidence="9 10" key="1">
    <citation type="submission" date="2015-03" db="EMBL/GenBank/DDBJ databases">
        <title>Genome assembly of Sandaracinus amylolyticus DSM 53668.</title>
        <authorList>
            <person name="Sharma G."/>
            <person name="Subramanian S."/>
        </authorList>
    </citation>
    <scope>NUCLEOTIDE SEQUENCE [LARGE SCALE GENOMIC DNA]</scope>
    <source>
        <strain evidence="9 10">DSM 53668</strain>
    </source>
</reference>
<dbReference type="InterPro" id="IPR014284">
    <property type="entry name" value="RNA_pol_sigma-70_dom"/>
</dbReference>
<keyword evidence="3" id="KW-0731">Sigma factor</keyword>
<dbReference type="GO" id="GO:0016987">
    <property type="term" value="F:sigma factor activity"/>
    <property type="evidence" value="ECO:0007669"/>
    <property type="project" value="UniProtKB-KW"/>
</dbReference>
<dbReference type="SUPFAM" id="SSF88946">
    <property type="entry name" value="Sigma2 domain of RNA polymerase sigma factors"/>
    <property type="match status" value="1"/>
</dbReference>
<dbReference type="Proteomes" id="UP000034883">
    <property type="component" value="Chromosome"/>
</dbReference>
<dbReference type="AlphaFoldDB" id="A0A0F6W3C2"/>
<dbReference type="GO" id="GO:0006352">
    <property type="term" value="P:DNA-templated transcription initiation"/>
    <property type="evidence" value="ECO:0007669"/>
    <property type="project" value="InterPro"/>
</dbReference>
<evidence type="ECO:0000256" key="6">
    <source>
        <dbReference type="SAM" id="MobiDB-lite"/>
    </source>
</evidence>
<dbReference type="InterPro" id="IPR036388">
    <property type="entry name" value="WH-like_DNA-bd_sf"/>
</dbReference>
<evidence type="ECO:0000259" key="8">
    <source>
        <dbReference type="Pfam" id="PF08281"/>
    </source>
</evidence>
<keyword evidence="2" id="KW-0805">Transcription regulation</keyword>
<dbReference type="GO" id="GO:0003677">
    <property type="term" value="F:DNA binding"/>
    <property type="evidence" value="ECO:0007669"/>
    <property type="project" value="UniProtKB-KW"/>
</dbReference>
<dbReference type="CDD" id="cd06171">
    <property type="entry name" value="Sigma70_r4"/>
    <property type="match status" value="1"/>
</dbReference>
<dbReference type="InterPro" id="IPR013324">
    <property type="entry name" value="RNA_pol_sigma_r3/r4-like"/>
</dbReference>
<gene>
    <name evidence="9" type="ORF">DB32_003586</name>
</gene>
<dbReference type="SUPFAM" id="SSF88659">
    <property type="entry name" value="Sigma3 and sigma4 domains of RNA polymerase sigma factors"/>
    <property type="match status" value="1"/>
</dbReference>